<dbReference type="SMART" id="SM00271">
    <property type="entry name" value="DnaJ"/>
    <property type="match status" value="1"/>
</dbReference>
<dbReference type="InterPro" id="IPR001623">
    <property type="entry name" value="DnaJ_domain"/>
</dbReference>
<protein>
    <recommendedName>
        <fullName evidence="3">J domain-containing protein</fullName>
    </recommendedName>
</protein>
<organism evidence="4 5">
    <name type="scientific">Xylaria bambusicola</name>
    <dbReference type="NCBI Taxonomy" id="326684"/>
    <lineage>
        <taxon>Eukaryota</taxon>
        <taxon>Fungi</taxon>
        <taxon>Dikarya</taxon>
        <taxon>Ascomycota</taxon>
        <taxon>Pezizomycotina</taxon>
        <taxon>Sordariomycetes</taxon>
        <taxon>Xylariomycetidae</taxon>
        <taxon>Xylariales</taxon>
        <taxon>Xylariaceae</taxon>
        <taxon>Xylaria</taxon>
    </lineage>
</organism>
<proteinExistence type="predicted"/>
<gene>
    <name evidence="4" type="ORF">RRF57_012513</name>
</gene>
<dbReference type="PANTHER" id="PTHR44360">
    <property type="entry name" value="DNAJ HOMOLOG SUBFAMILY B MEMBER 9"/>
    <property type="match status" value="1"/>
</dbReference>
<evidence type="ECO:0000256" key="2">
    <source>
        <dbReference type="SAM" id="MobiDB-lite"/>
    </source>
</evidence>
<feature type="compositionally biased region" description="Basic and acidic residues" evidence="2">
    <location>
        <begin position="44"/>
        <end position="101"/>
    </location>
</feature>
<feature type="region of interest" description="Disordered" evidence="2">
    <location>
        <begin position="34"/>
        <end position="122"/>
    </location>
</feature>
<dbReference type="Gene3D" id="1.10.287.110">
    <property type="entry name" value="DnaJ domain"/>
    <property type="match status" value="1"/>
</dbReference>
<dbReference type="EMBL" id="JAWHQM010000078">
    <property type="protein sequence ID" value="KAK5636801.1"/>
    <property type="molecule type" value="Genomic_DNA"/>
</dbReference>
<accession>A0AAN7ZDQ7</accession>
<dbReference type="PRINTS" id="PR00625">
    <property type="entry name" value="JDOMAIN"/>
</dbReference>
<keyword evidence="1" id="KW-0143">Chaperone</keyword>
<dbReference type="GO" id="GO:0036503">
    <property type="term" value="P:ERAD pathway"/>
    <property type="evidence" value="ECO:0007669"/>
    <property type="project" value="TreeGrafter"/>
</dbReference>
<dbReference type="GO" id="GO:0005783">
    <property type="term" value="C:endoplasmic reticulum"/>
    <property type="evidence" value="ECO:0007669"/>
    <property type="project" value="TreeGrafter"/>
</dbReference>
<comment type="caution">
    <text evidence="4">The sequence shown here is derived from an EMBL/GenBank/DDBJ whole genome shotgun (WGS) entry which is preliminary data.</text>
</comment>
<evidence type="ECO:0000256" key="1">
    <source>
        <dbReference type="ARBA" id="ARBA00023186"/>
    </source>
</evidence>
<dbReference type="InterPro" id="IPR036869">
    <property type="entry name" value="J_dom_sf"/>
</dbReference>
<dbReference type="SUPFAM" id="SSF46565">
    <property type="entry name" value="Chaperone J-domain"/>
    <property type="match status" value="1"/>
</dbReference>
<dbReference type="PROSITE" id="PS50076">
    <property type="entry name" value="DNAJ_2"/>
    <property type="match status" value="1"/>
</dbReference>
<dbReference type="GO" id="GO:0051087">
    <property type="term" value="F:protein-folding chaperone binding"/>
    <property type="evidence" value="ECO:0007669"/>
    <property type="project" value="TreeGrafter"/>
</dbReference>
<dbReference type="GO" id="GO:0051787">
    <property type="term" value="F:misfolded protein binding"/>
    <property type="evidence" value="ECO:0007669"/>
    <property type="project" value="TreeGrafter"/>
</dbReference>
<sequence length="122" mass="14212">MDLYKILQVPSDADVATIEKAFRKLSIKLHPDKANVSTIPSGHVETREEKEAREQRNNEKFAEIAHARDVLTDTKKREEYDRQRRRNARPESSNETKEGRRPHDRKLKLKRAGPLTIAQINE</sequence>
<feature type="domain" description="J" evidence="3">
    <location>
        <begin position="2"/>
        <end position="84"/>
    </location>
</feature>
<dbReference type="Pfam" id="PF00226">
    <property type="entry name" value="DnaJ"/>
    <property type="match status" value="1"/>
</dbReference>
<dbReference type="PANTHER" id="PTHR44360:SF1">
    <property type="entry name" value="DNAJ HOMOLOG SUBFAMILY B MEMBER 9"/>
    <property type="match status" value="1"/>
</dbReference>
<reference evidence="4 5" key="1">
    <citation type="submission" date="2023-10" db="EMBL/GenBank/DDBJ databases">
        <title>Draft genome sequence of Xylaria bambusicola isolate GMP-LS, the root and basal stem rot pathogen of sugarcane in Indonesia.</title>
        <authorList>
            <person name="Selvaraj P."/>
            <person name="Muralishankar V."/>
            <person name="Muruganantham S."/>
            <person name="Sp S."/>
            <person name="Haryani S."/>
            <person name="Lau K.J.X."/>
            <person name="Naqvi N.I."/>
        </authorList>
    </citation>
    <scope>NUCLEOTIDE SEQUENCE [LARGE SCALE GENOMIC DNA]</scope>
    <source>
        <strain evidence="4">GMP-LS</strain>
    </source>
</reference>
<evidence type="ECO:0000259" key="3">
    <source>
        <dbReference type="PROSITE" id="PS50076"/>
    </source>
</evidence>
<dbReference type="CDD" id="cd06257">
    <property type="entry name" value="DnaJ"/>
    <property type="match status" value="1"/>
</dbReference>
<keyword evidence="5" id="KW-1185">Reference proteome</keyword>
<name>A0AAN7ZDQ7_9PEZI</name>
<feature type="compositionally biased region" description="Basic residues" evidence="2">
    <location>
        <begin position="102"/>
        <end position="111"/>
    </location>
</feature>
<evidence type="ECO:0000313" key="4">
    <source>
        <dbReference type="EMBL" id="KAK5636801.1"/>
    </source>
</evidence>
<dbReference type="AlphaFoldDB" id="A0AAN7ZDQ7"/>
<dbReference type="Proteomes" id="UP001305414">
    <property type="component" value="Unassembled WGS sequence"/>
</dbReference>
<dbReference type="InterPro" id="IPR051948">
    <property type="entry name" value="Hsp70_co-chaperone_J-domain"/>
</dbReference>
<evidence type="ECO:0000313" key="5">
    <source>
        <dbReference type="Proteomes" id="UP001305414"/>
    </source>
</evidence>